<keyword evidence="1" id="KW-0472">Membrane</keyword>
<organism evidence="2 3">
    <name type="scientific">Virgibacillus halodenitrificans</name>
    <name type="common">Bacillus halodenitrificans</name>
    <dbReference type="NCBI Taxonomy" id="1482"/>
    <lineage>
        <taxon>Bacteria</taxon>
        <taxon>Bacillati</taxon>
        <taxon>Bacillota</taxon>
        <taxon>Bacilli</taxon>
        <taxon>Bacillales</taxon>
        <taxon>Bacillaceae</taxon>
        <taxon>Virgibacillus</taxon>
    </lineage>
</organism>
<dbReference type="KEGG" id="vhl:BME96_06360"/>
<gene>
    <name evidence="2" type="ORF">BME96_06360</name>
</gene>
<feature type="transmembrane region" description="Helical" evidence="1">
    <location>
        <begin position="45"/>
        <end position="60"/>
    </location>
</feature>
<dbReference type="EMBL" id="CP017962">
    <property type="protein sequence ID" value="APC47816.1"/>
    <property type="molecule type" value="Genomic_DNA"/>
</dbReference>
<evidence type="ECO:0000313" key="2">
    <source>
        <dbReference type="EMBL" id="APC47816.1"/>
    </source>
</evidence>
<evidence type="ECO:0000313" key="3">
    <source>
        <dbReference type="Proteomes" id="UP000182945"/>
    </source>
</evidence>
<evidence type="ECO:0008006" key="4">
    <source>
        <dbReference type="Google" id="ProtNLM"/>
    </source>
</evidence>
<feature type="transmembrane region" description="Helical" evidence="1">
    <location>
        <begin position="96"/>
        <end position="118"/>
    </location>
</feature>
<sequence length="119" mass="14046">MVTFIVVLSAAILYMGITTWGLKTKFTIAEREGVRYHHVNGTHKLLEYGTFCFFIIMIILSKGQNVMDWILVYLIFLYAIRTFMEWKYERKQQRFLLSLNIFIACLLYLTLASVSILIY</sequence>
<dbReference type="RefSeq" id="WP_071648673.1">
    <property type="nucleotide sequence ID" value="NZ_CP017962.1"/>
</dbReference>
<dbReference type="InterPro" id="IPR025441">
    <property type="entry name" value="DUF4181"/>
</dbReference>
<name>A0AAC9NKQ0_VIRHA</name>
<dbReference type="GeneID" id="71514003"/>
<evidence type="ECO:0000256" key="1">
    <source>
        <dbReference type="SAM" id="Phobius"/>
    </source>
</evidence>
<accession>A0AAC9NKQ0</accession>
<dbReference type="Proteomes" id="UP000182945">
    <property type="component" value="Chromosome"/>
</dbReference>
<keyword evidence="1" id="KW-1133">Transmembrane helix</keyword>
<dbReference type="Pfam" id="PF13789">
    <property type="entry name" value="DUF4181"/>
    <property type="match status" value="1"/>
</dbReference>
<reference evidence="2 3" key="1">
    <citation type="submission" date="2016-11" db="EMBL/GenBank/DDBJ databases">
        <title>Complete genome sequencing of Virgibacillus halodenitrificans PDB-F2.</title>
        <authorList>
            <person name="Sun Z."/>
            <person name="Zhou Y."/>
            <person name="Li H."/>
        </authorList>
    </citation>
    <scope>NUCLEOTIDE SEQUENCE [LARGE SCALE GENOMIC DNA]</scope>
    <source>
        <strain evidence="2 3">PDB-F2</strain>
    </source>
</reference>
<protein>
    <recommendedName>
        <fullName evidence="4">DUF4181 domain-containing protein</fullName>
    </recommendedName>
</protein>
<dbReference type="AlphaFoldDB" id="A0AAC9NKQ0"/>
<feature type="transmembrane region" description="Helical" evidence="1">
    <location>
        <begin position="66"/>
        <end position="84"/>
    </location>
</feature>
<feature type="transmembrane region" description="Helical" evidence="1">
    <location>
        <begin position="6"/>
        <end position="24"/>
    </location>
</feature>
<proteinExistence type="predicted"/>
<keyword evidence="1" id="KW-0812">Transmembrane</keyword>